<dbReference type="AlphaFoldDB" id="A0A5S9F5J5"/>
<feature type="compositionally biased region" description="Basic residues" evidence="1">
    <location>
        <begin position="195"/>
        <end position="206"/>
    </location>
</feature>
<evidence type="ECO:0000313" key="3">
    <source>
        <dbReference type="Proteomes" id="UP000326354"/>
    </source>
</evidence>
<proteinExistence type="predicted"/>
<gene>
    <name evidence="2" type="ORF">UABAM_05064</name>
</gene>
<dbReference type="KEGG" id="uam:UABAM_05064"/>
<protein>
    <submittedName>
        <fullName evidence="2">Uncharacterized protein</fullName>
    </submittedName>
</protein>
<reference evidence="2 3" key="1">
    <citation type="submission" date="2019-08" db="EMBL/GenBank/DDBJ databases">
        <title>Complete genome sequence of Candidatus Uab amorphum.</title>
        <authorList>
            <person name="Shiratori T."/>
            <person name="Suzuki S."/>
            <person name="Kakizawa Y."/>
            <person name="Ishida K."/>
        </authorList>
    </citation>
    <scope>NUCLEOTIDE SEQUENCE [LARGE SCALE GENOMIC DNA]</scope>
    <source>
        <strain evidence="2 3">SRT547</strain>
    </source>
</reference>
<dbReference type="RefSeq" id="WP_173013563.1">
    <property type="nucleotide sequence ID" value="NZ_AP019860.1"/>
</dbReference>
<accession>A0A5S9F5J5</accession>
<evidence type="ECO:0000256" key="1">
    <source>
        <dbReference type="SAM" id="MobiDB-lite"/>
    </source>
</evidence>
<name>A0A5S9F5J5_UABAM</name>
<keyword evidence="3" id="KW-1185">Reference proteome</keyword>
<feature type="region of interest" description="Disordered" evidence="1">
    <location>
        <begin position="184"/>
        <end position="206"/>
    </location>
</feature>
<dbReference type="Proteomes" id="UP000326354">
    <property type="component" value="Chromosome"/>
</dbReference>
<organism evidence="2 3">
    <name type="scientific">Uabimicrobium amorphum</name>
    <dbReference type="NCBI Taxonomy" id="2596890"/>
    <lineage>
        <taxon>Bacteria</taxon>
        <taxon>Pseudomonadati</taxon>
        <taxon>Planctomycetota</taxon>
        <taxon>Candidatus Uabimicrobiia</taxon>
        <taxon>Candidatus Uabimicrobiales</taxon>
        <taxon>Candidatus Uabimicrobiaceae</taxon>
        <taxon>Candidatus Uabimicrobium</taxon>
    </lineage>
</organism>
<evidence type="ECO:0000313" key="2">
    <source>
        <dbReference type="EMBL" id="BBM86678.1"/>
    </source>
</evidence>
<sequence length="206" mass="23555">MSVFKILPSLDKEQKPSLIRNTLPQNSNQVFTMLFQNEQSIQRKQKKHIFELFSPNPQNNPIQQAHRSNAELHMQQRLAQYRNLLPHMAGEIGSGKILKGGHLISAIQNTHPGAEIEIAEEDQNGVCIGRWRIPGYAWKMSTFFPRGWSEDDLWRELAGSNQIGRSRVSKSGIPIVKKGDTFFPAFQREESAPQKGKKNRRGKKKK</sequence>
<dbReference type="EMBL" id="AP019860">
    <property type="protein sequence ID" value="BBM86678.1"/>
    <property type="molecule type" value="Genomic_DNA"/>
</dbReference>